<evidence type="ECO:0000256" key="3">
    <source>
        <dbReference type="ARBA" id="ARBA00023295"/>
    </source>
</evidence>
<feature type="active site" description="Nucleophile" evidence="5">
    <location>
        <position position="512"/>
    </location>
</feature>
<keyword evidence="1" id="KW-0378">Hydrolase</keyword>
<dbReference type="GO" id="GO:0000272">
    <property type="term" value="P:polysaccharide catabolic process"/>
    <property type="evidence" value="ECO:0007669"/>
    <property type="project" value="UniProtKB-KW"/>
</dbReference>
<evidence type="ECO:0000256" key="2">
    <source>
        <dbReference type="ARBA" id="ARBA00023277"/>
    </source>
</evidence>
<dbReference type="InterPro" id="IPR031158">
    <property type="entry name" value="GH10_AS"/>
</dbReference>
<dbReference type="PROSITE" id="PS51760">
    <property type="entry name" value="GH10_2"/>
    <property type="match status" value="1"/>
</dbReference>
<gene>
    <name evidence="8" type="ORF">GUJ93_ZPchr0005g15352</name>
</gene>
<dbReference type="AlphaFoldDB" id="A0A8J5W0V9"/>
<sequence length="634" mass="69817">MACAHDVAFDANLVEDGGLAGWAPLGSRTALSVHVEHELQDPTRLPDVGREREHRPSGRYVLATRRDEAEDGLQYAVPAGALVPRVTYRVVGWVGVQGGGGGSHHAVRVGLRVDDDDGVDERRISWIDCGAACCTDAAGGWAEINGAFRLRAPCLRVAAVHVHGAPAGVDVKVMDLRVLATDRTARFRQLKEETDKESKGTWLGTQQNRDNKRSLNITSAKGTKPIQGIKTCFGSQLSSCSNQAPGLSPALAPSLQVRKRDVVLKFGGGAAASAASAASMSDASIRVVQLENRFPFGSCINKTAIQDPKFVDFFTDNFDWAVFENELKWYSTEPRRGQINYRDADELLEFCDRHGKPARGHCVFWAVDSNVQQWVKELDRGDLMSAVQGRLHGLLSRYHGRFRHYDVNNEMLHGRFYRDRLGDGVAALMFREAARLDPRAQLFVNDYNVLRANDPSATPEKYVELVAALRRGGAAVAGIGAQGHMDNPVVGQVIRAALDKMATAGLPIWITELDVSEPDVLLRADDLEVVLREAYAHPAVNGVMLWGFMQGHMWRQDAYLVDADGTVNEAGRRFIDLRREWRSEARGTVDADGHFRFRGFHGTYVAQVVTAAGEMLKKFTVEEGDTSLEVDMEI</sequence>
<comment type="caution">
    <text evidence="8">The sequence shown here is derived from an EMBL/GenBank/DDBJ whole genome shotgun (WGS) entry which is preliminary data.</text>
</comment>
<keyword evidence="3" id="KW-0326">Glycosidase</keyword>
<dbReference type="Pfam" id="PF00331">
    <property type="entry name" value="Glyco_hydro_10"/>
    <property type="match status" value="1"/>
</dbReference>
<evidence type="ECO:0000256" key="5">
    <source>
        <dbReference type="PROSITE-ProRule" id="PRU10061"/>
    </source>
</evidence>
<dbReference type="EMBL" id="JAAALK010000284">
    <property type="protein sequence ID" value="KAG8067774.1"/>
    <property type="molecule type" value="Genomic_DNA"/>
</dbReference>
<protein>
    <recommendedName>
        <fullName evidence="7">GH10 domain-containing protein</fullName>
    </recommendedName>
</protein>
<accession>A0A8J5W0V9</accession>
<reference evidence="8" key="1">
    <citation type="journal article" date="2021" name="bioRxiv">
        <title>Whole Genome Assembly and Annotation of Northern Wild Rice, Zizania palustris L., Supports a Whole Genome Duplication in the Zizania Genus.</title>
        <authorList>
            <person name="Haas M."/>
            <person name="Kono T."/>
            <person name="Macchietto M."/>
            <person name="Millas R."/>
            <person name="McGilp L."/>
            <person name="Shao M."/>
            <person name="Duquette J."/>
            <person name="Hirsch C.N."/>
            <person name="Kimball J."/>
        </authorList>
    </citation>
    <scope>NUCLEOTIDE SEQUENCE</scope>
    <source>
        <tissue evidence="8">Fresh leaf tissue</tissue>
    </source>
</reference>
<feature type="region of interest" description="Disordered" evidence="6">
    <location>
        <begin position="191"/>
        <end position="218"/>
    </location>
</feature>
<keyword evidence="2" id="KW-0119">Carbohydrate metabolism</keyword>
<dbReference type="Proteomes" id="UP000729402">
    <property type="component" value="Unassembled WGS sequence"/>
</dbReference>
<proteinExistence type="predicted"/>
<dbReference type="SMART" id="SM00633">
    <property type="entry name" value="Glyco_10"/>
    <property type="match status" value="1"/>
</dbReference>
<evidence type="ECO:0000313" key="9">
    <source>
        <dbReference type="Proteomes" id="UP000729402"/>
    </source>
</evidence>
<dbReference type="InterPro" id="IPR001000">
    <property type="entry name" value="GH10_dom"/>
</dbReference>
<dbReference type="InterPro" id="IPR044846">
    <property type="entry name" value="GH10"/>
</dbReference>
<evidence type="ECO:0000313" key="8">
    <source>
        <dbReference type="EMBL" id="KAG8067774.1"/>
    </source>
</evidence>
<dbReference type="GO" id="GO:0004553">
    <property type="term" value="F:hydrolase activity, hydrolyzing O-glycosyl compounds"/>
    <property type="evidence" value="ECO:0007669"/>
    <property type="project" value="InterPro"/>
</dbReference>
<organism evidence="8 9">
    <name type="scientific">Zizania palustris</name>
    <name type="common">Northern wild rice</name>
    <dbReference type="NCBI Taxonomy" id="103762"/>
    <lineage>
        <taxon>Eukaryota</taxon>
        <taxon>Viridiplantae</taxon>
        <taxon>Streptophyta</taxon>
        <taxon>Embryophyta</taxon>
        <taxon>Tracheophyta</taxon>
        <taxon>Spermatophyta</taxon>
        <taxon>Magnoliopsida</taxon>
        <taxon>Liliopsida</taxon>
        <taxon>Poales</taxon>
        <taxon>Poaceae</taxon>
        <taxon>BOP clade</taxon>
        <taxon>Oryzoideae</taxon>
        <taxon>Oryzeae</taxon>
        <taxon>Zizaniinae</taxon>
        <taxon>Zizania</taxon>
    </lineage>
</organism>
<dbReference type="PROSITE" id="PS00591">
    <property type="entry name" value="GH10_1"/>
    <property type="match status" value="1"/>
</dbReference>
<dbReference type="PANTHER" id="PTHR31490:SF14">
    <property type="entry name" value="OS01G0134900 PROTEIN"/>
    <property type="match status" value="1"/>
</dbReference>
<dbReference type="OrthoDB" id="612834at2759"/>
<feature type="domain" description="GH10" evidence="7">
    <location>
        <begin position="274"/>
        <end position="577"/>
    </location>
</feature>
<evidence type="ECO:0000256" key="1">
    <source>
        <dbReference type="ARBA" id="ARBA00022801"/>
    </source>
</evidence>
<keyword evidence="9" id="KW-1185">Reference proteome</keyword>
<reference evidence="8" key="2">
    <citation type="submission" date="2021-02" db="EMBL/GenBank/DDBJ databases">
        <authorList>
            <person name="Kimball J.A."/>
            <person name="Haas M.W."/>
            <person name="Macchietto M."/>
            <person name="Kono T."/>
            <person name="Duquette J."/>
            <person name="Shao M."/>
        </authorList>
    </citation>
    <scope>NUCLEOTIDE SEQUENCE</scope>
    <source>
        <tissue evidence="8">Fresh leaf tissue</tissue>
    </source>
</reference>
<evidence type="ECO:0000256" key="6">
    <source>
        <dbReference type="SAM" id="MobiDB-lite"/>
    </source>
</evidence>
<evidence type="ECO:0000259" key="7">
    <source>
        <dbReference type="PROSITE" id="PS51760"/>
    </source>
</evidence>
<feature type="compositionally biased region" description="Polar residues" evidence="6">
    <location>
        <begin position="203"/>
        <end position="218"/>
    </location>
</feature>
<keyword evidence="4" id="KW-0624">Polysaccharide degradation</keyword>
<dbReference type="PANTHER" id="PTHR31490">
    <property type="entry name" value="GLYCOSYL HYDROLASE"/>
    <property type="match status" value="1"/>
</dbReference>
<name>A0A8J5W0V9_ZIZPA</name>
<evidence type="ECO:0000256" key="4">
    <source>
        <dbReference type="ARBA" id="ARBA00023326"/>
    </source>
</evidence>